<keyword evidence="3" id="KW-1185">Reference proteome</keyword>
<dbReference type="AlphaFoldDB" id="N6X7W3"/>
<protein>
    <submittedName>
        <fullName evidence="2">Crp/Fnr family transcriptional regulator</fullName>
    </submittedName>
</protein>
<dbReference type="InterPro" id="IPR018490">
    <property type="entry name" value="cNMP-bd_dom_sf"/>
</dbReference>
<dbReference type="Gene3D" id="2.60.120.10">
    <property type="entry name" value="Jelly Rolls"/>
    <property type="match status" value="1"/>
</dbReference>
<dbReference type="eggNOG" id="COG0664">
    <property type="taxonomic scope" value="Bacteria"/>
</dbReference>
<dbReference type="RefSeq" id="WP_040882150.1">
    <property type="nucleotide sequence ID" value="NZ_AP028878.1"/>
</dbReference>
<dbReference type="PATRIC" id="fig|626887.3.peg.42"/>
<evidence type="ECO:0000313" key="3">
    <source>
        <dbReference type="Proteomes" id="UP000013165"/>
    </source>
</evidence>
<dbReference type="InterPro" id="IPR014710">
    <property type="entry name" value="RmlC-like_jellyroll"/>
</dbReference>
<dbReference type="SUPFAM" id="SSF51206">
    <property type="entry name" value="cAMP-binding domain-like"/>
    <property type="match status" value="1"/>
</dbReference>
<gene>
    <name evidence="2" type="ORF">J057_00230</name>
</gene>
<dbReference type="CDD" id="cd00038">
    <property type="entry name" value="CAP_ED"/>
    <property type="match status" value="1"/>
</dbReference>
<dbReference type="Pfam" id="PF00027">
    <property type="entry name" value="cNMP_binding"/>
    <property type="match status" value="1"/>
</dbReference>
<evidence type="ECO:0000313" key="2">
    <source>
        <dbReference type="EMBL" id="ENO17233.2"/>
    </source>
</evidence>
<dbReference type="OrthoDB" id="9798104at2"/>
<dbReference type="PROSITE" id="PS50042">
    <property type="entry name" value="CNMP_BINDING_3"/>
    <property type="match status" value="1"/>
</dbReference>
<organism evidence="2 3">
    <name type="scientific">Marinobacter nanhaiticus D15-8W</name>
    <dbReference type="NCBI Taxonomy" id="626887"/>
    <lineage>
        <taxon>Bacteria</taxon>
        <taxon>Pseudomonadati</taxon>
        <taxon>Pseudomonadota</taxon>
        <taxon>Gammaproteobacteria</taxon>
        <taxon>Pseudomonadales</taxon>
        <taxon>Marinobacteraceae</taxon>
        <taxon>Marinobacter</taxon>
    </lineage>
</organism>
<proteinExistence type="predicted"/>
<name>N6X7W3_9GAMM</name>
<dbReference type="HOGENOM" id="CLU_1169559_0_0_6"/>
<feature type="domain" description="Cyclic nucleotide-binding" evidence="1">
    <location>
        <begin position="52"/>
        <end position="152"/>
    </location>
</feature>
<dbReference type="STRING" id="626887.J057_00230"/>
<comment type="caution">
    <text evidence="2">The sequence shown here is derived from an EMBL/GenBank/DDBJ whole genome shotgun (WGS) entry which is preliminary data.</text>
</comment>
<evidence type="ECO:0000259" key="1">
    <source>
        <dbReference type="PROSITE" id="PS50042"/>
    </source>
</evidence>
<dbReference type="Proteomes" id="UP000013165">
    <property type="component" value="Unassembled WGS sequence"/>
</dbReference>
<accession>N6X7W3</accession>
<sequence length="239" mass="26872">MSQDRRSELSSPPCLQGEREAEHAAFVPPQLSLMNGLARVLGIAIREGGDALNYEFLARLARMFEPQHVDAGTVLVEEGQPWSTVFFVQYGILKLFRQAPGGRIATHQFFTEGAVVWPLFVGSRSSRNTLYLDAATSGQVWAADFRSFRCALKTEGLWNRFALALTEELAELAIQREYRRQTMSASERYRLLIDEHDDLFRRLPGHQLAAWMGVDRATFSRIKSAHARQANVENGTGVS</sequence>
<dbReference type="EMBL" id="APLQ01000003">
    <property type="protein sequence ID" value="ENO17233.2"/>
    <property type="molecule type" value="Genomic_DNA"/>
</dbReference>
<dbReference type="InterPro" id="IPR000595">
    <property type="entry name" value="cNMP-bd_dom"/>
</dbReference>
<reference evidence="2 3" key="1">
    <citation type="journal article" date="2013" name="Genome Announc.">
        <title>Genome Sequence of the Polycyclic Aromatic Hydrocarbon-Degrading Bacterium Strain Marinobacter nanhaiticus D15-8WT.</title>
        <authorList>
            <person name="Cui Z."/>
            <person name="Gao W."/>
            <person name="Li Q."/>
            <person name="Xu G."/>
            <person name="Zheng L."/>
        </authorList>
    </citation>
    <scope>NUCLEOTIDE SEQUENCE [LARGE SCALE GENOMIC DNA]</scope>
    <source>
        <strain evidence="2 3">D15-8W</strain>
    </source>
</reference>